<dbReference type="GO" id="GO:0006424">
    <property type="term" value="P:glutamyl-tRNA aminoacylation"/>
    <property type="evidence" value="ECO:0007669"/>
    <property type="project" value="UniProtKB-UniRule"/>
</dbReference>
<dbReference type="PRINTS" id="PR00987">
    <property type="entry name" value="TRNASYNTHGLU"/>
</dbReference>
<comment type="catalytic activity">
    <reaction evidence="9 10">
        <text>tRNA(Glu) + L-glutamate + ATP = L-glutamyl-tRNA(Glu) + AMP + diphosphate</text>
        <dbReference type="Rhea" id="RHEA:23540"/>
        <dbReference type="Rhea" id="RHEA-COMP:9663"/>
        <dbReference type="Rhea" id="RHEA-COMP:9680"/>
        <dbReference type="ChEBI" id="CHEBI:29985"/>
        <dbReference type="ChEBI" id="CHEBI:30616"/>
        <dbReference type="ChEBI" id="CHEBI:33019"/>
        <dbReference type="ChEBI" id="CHEBI:78442"/>
        <dbReference type="ChEBI" id="CHEBI:78520"/>
        <dbReference type="ChEBI" id="CHEBI:456215"/>
        <dbReference type="EC" id="6.1.1.17"/>
    </reaction>
</comment>
<keyword evidence="7 10" id="KW-0648">Protein biosynthesis</keyword>
<accession>A0A2K5ASR1</accession>
<dbReference type="KEGG" id="ncv:NCAV_1520"/>
<dbReference type="Pfam" id="PF00749">
    <property type="entry name" value="tRNA-synt_1c"/>
    <property type="match status" value="1"/>
</dbReference>
<evidence type="ECO:0000259" key="11">
    <source>
        <dbReference type="Pfam" id="PF00749"/>
    </source>
</evidence>
<organism evidence="14 15">
    <name type="scientific">Candidatus Nitrosocaldus cavascurensis</name>
    <dbReference type="NCBI Taxonomy" id="2058097"/>
    <lineage>
        <taxon>Archaea</taxon>
        <taxon>Nitrososphaerota</taxon>
        <taxon>Nitrososphaeria</taxon>
        <taxon>Candidatus Nitrosocaldales</taxon>
        <taxon>Candidatus Nitrosocaldaceae</taxon>
        <taxon>Candidatus Nitrosocaldus</taxon>
    </lineage>
</organism>
<keyword evidence="6 10" id="KW-0067">ATP-binding</keyword>
<dbReference type="InterPro" id="IPR001412">
    <property type="entry name" value="aa-tRNA-synth_I_CS"/>
</dbReference>
<dbReference type="SUPFAM" id="SSF50715">
    <property type="entry name" value="Ribosomal protein L25-like"/>
    <property type="match status" value="1"/>
</dbReference>
<comment type="similarity">
    <text evidence="2 10">Belongs to the class-I aminoacyl-tRNA synthetase family. Glutamate--tRNA ligase type 2 subfamily.</text>
</comment>
<evidence type="ECO:0000256" key="6">
    <source>
        <dbReference type="ARBA" id="ARBA00022840"/>
    </source>
</evidence>
<keyword evidence="4 10" id="KW-0436">Ligase</keyword>
<dbReference type="Pfam" id="PF03950">
    <property type="entry name" value="tRNA-synt_1c_C"/>
    <property type="match status" value="1"/>
</dbReference>
<evidence type="ECO:0000256" key="7">
    <source>
        <dbReference type="ARBA" id="ARBA00022917"/>
    </source>
</evidence>
<dbReference type="InterPro" id="IPR050132">
    <property type="entry name" value="Gln/Glu-tRNA_Ligase"/>
</dbReference>
<feature type="domain" description="Glutamyl/glutaminyl-tRNA synthetase class Ib anti-codon binding" evidence="12">
    <location>
        <begin position="411"/>
        <end position="498"/>
    </location>
</feature>
<dbReference type="InterPro" id="IPR020056">
    <property type="entry name" value="Rbsml_bL25/Gln-tRNA_synth_N"/>
</dbReference>
<dbReference type="HAMAP" id="MF_02076">
    <property type="entry name" value="Glu_tRNA_synth_type2"/>
    <property type="match status" value="1"/>
</dbReference>
<name>A0A2K5ASR1_9ARCH</name>
<keyword evidence="15" id="KW-1185">Reference proteome</keyword>
<evidence type="ECO:0000256" key="10">
    <source>
        <dbReference type="HAMAP-Rule" id="MF_02076"/>
    </source>
</evidence>
<dbReference type="PANTHER" id="PTHR43097">
    <property type="entry name" value="GLUTAMINE-TRNA LIGASE"/>
    <property type="match status" value="1"/>
</dbReference>
<dbReference type="InterPro" id="IPR011035">
    <property type="entry name" value="Ribosomal_bL25/Gln-tRNA_synth"/>
</dbReference>
<proteinExistence type="inferred from homology"/>
<keyword evidence="8 10" id="KW-0030">Aminoacyl-tRNA synthetase</keyword>
<keyword evidence="5 10" id="KW-0547">Nucleotide-binding</keyword>
<dbReference type="GO" id="GO:0005829">
    <property type="term" value="C:cytosol"/>
    <property type="evidence" value="ECO:0007669"/>
    <property type="project" value="TreeGrafter"/>
</dbReference>
<dbReference type="Gene3D" id="3.40.50.620">
    <property type="entry name" value="HUPs"/>
    <property type="match status" value="1"/>
</dbReference>
<dbReference type="SUPFAM" id="SSF52374">
    <property type="entry name" value="Nucleotidylyl transferase"/>
    <property type="match status" value="1"/>
</dbReference>
<dbReference type="GO" id="GO:0032991">
    <property type="term" value="C:protein-containing complex"/>
    <property type="evidence" value="ECO:0007669"/>
    <property type="project" value="UniProtKB-ARBA"/>
</dbReference>
<dbReference type="RefSeq" id="WP_103286702.1">
    <property type="nucleotide sequence ID" value="NZ_LT981265.1"/>
</dbReference>
<sequence length="586" mass="67099">MAVEEDTLLLIRRLALRNAVEHDGKAMVDKVTAKVIAVRPDLRSSIRMLIPTIRAVVDEVNRLSIDEQRSSLEAIEPITEAGAEVGVEHRYHNLPQLPDAVMGRVVTRFPPEPNGYPHIGHAKAVIIDEEYARMYKGRFILRFDDTNPAKEKREYYDAIMDGLRWLNVKPDLIKNTSDDIELLYSYAERLIEVDGAYVCTCKPDTIKRNRASGIECACRSLSREEHMERWHKMFNEYRANQAILRFKGDMRSSNTVMRDPTLFRIIEHEHPLKGYRYRVWPTYDFAASIEDSIDGVTHALRSKEYELRNELYYAILDRLGLRKPIVLEFSRLEFEGMPVSKRKIAPLIEKGLVKGWDDPRLPTLAALRRRGIQPEAIREFVLSLGFTKADTKPPFEVLEAINRRMIDASVPRLFMVRLDDCARAKVYGLADGMPIDGSTVVIRNHPTNKALGSRAIKVRDEFYLPLSDIIDAVGREIRLIDLYNVVIERVEPSEGGYATAYATFTGYEVKDVKKVQWVSVDDAVKIRVLVPRHLYIDDAYNPKSLEIVDAYAESYASRMDVGSIVQFVRFGFCRADADGIFIMSHK</sequence>
<reference evidence="15" key="1">
    <citation type="submission" date="2018-01" db="EMBL/GenBank/DDBJ databases">
        <authorList>
            <person name="Kerou L M."/>
        </authorList>
    </citation>
    <scope>NUCLEOTIDE SEQUENCE [LARGE SCALE GENOMIC DNA]</scope>
    <source>
        <strain evidence="15">SCU2</strain>
    </source>
</reference>
<dbReference type="Gene3D" id="2.40.240.10">
    <property type="entry name" value="Ribosomal Protein L25, Chain P"/>
    <property type="match status" value="1"/>
</dbReference>
<evidence type="ECO:0000313" key="15">
    <source>
        <dbReference type="Proteomes" id="UP000236248"/>
    </source>
</evidence>
<evidence type="ECO:0000256" key="1">
    <source>
        <dbReference type="ARBA" id="ARBA00004496"/>
    </source>
</evidence>
<evidence type="ECO:0000256" key="3">
    <source>
        <dbReference type="ARBA" id="ARBA00022490"/>
    </source>
</evidence>
<dbReference type="InterPro" id="IPR020058">
    <property type="entry name" value="Glu/Gln-tRNA-synth_Ib_cat-dom"/>
</dbReference>
<evidence type="ECO:0000256" key="5">
    <source>
        <dbReference type="ARBA" id="ARBA00022741"/>
    </source>
</evidence>
<gene>
    <name evidence="10 14" type="primary">gltX</name>
    <name evidence="14" type="ORF">NCAV_1520</name>
</gene>
<dbReference type="FunFam" id="3.40.50.620:FF:000037">
    <property type="entry name" value="Glutamine--tRNA ligase cytoplasmic"/>
    <property type="match status" value="1"/>
</dbReference>
<dbReference type="GeneID" id="41595512"/>
<dbReference type="EMBL" id="LT981265">
    <property type="protein sequence ID" value="SPC34686.1"/>
    <property type="molecule type" value="Genomic_DNA"/>
</dbReference>
<comment type="function">
    <text evidence="10">Catalyzes the attachment of glutamate to tRNA(Glu) in a two-step reaction: glutamate is first activated by ATP to form Glu-AMP and then transferred to the acceptor end of tRNA(Glu).</text>
</comment>
<dbReference type="GO" id="GO:0043604">
    <property type="term" value="P:amide biosynthetic process"/>
    <property type="evidence" value="ECO:0007669"/>
    <property type="project" value="TreeGrafter"/>
</dbReference>
<protein>
    <recommendedName>
        <fullName evidence="10">Glutamate--tRNA ligase</fullName>
        <ecNumber evidence="10">6.1.1.17</ecNumber>
    </recommendedName>
    <alternativeName>
        <fullName evidence="10">Glutamyl-tRNA synthetase</fullName>
        <shortName evidence="10">GluRS</shortName>
    </alternativeName>
</protein>
<dbReference type="AlphaFoldDB" id="A0A2K5ASR1"/>
<dbReference type="Proteomes" id="UP000236248">
    <property type="component" value="Chromosome NCAV"/>
</dbReference>
<dbReference type="GO" id="GO:0005524">
    <property type="term" value="F:ATP binding"/>
    <property type="evidence" value="ECO:0007669"/>
    <property type="project" value="UniProtKB-UniRule"/>
</dbReference>
<dbReference type="InterPro" id="IPR020059">
    <property type="entry name" value="Glu/Gln-tRNA-synth_Ib_codon-bd"/>
</dbReference>
<evidence type="ECO:0000313" key="14">
    <source>
        <dbReference type="EMBL" id="SPC34686.1"/>
    </source>
</evidence>
<dbReference type="InterPro" id="IPR014729">
    <property type="entry name" value="Rossmann-like_a/b/a_fold"/>
</dbReference>
<dbReference type="InterPro" id="IPR049437">
    <property type="entry name" value="tRNA-synt_1c_C2"/>
</dbReference>
<dbReference type="Gene3D" id="2.40.240.100">
    <property type="match status" value="1"/>
</dbReference>
<dbReference type="InterPro" id="IPR000924">
    <property type="entry name" value="Glu/Gln-tRNA-synth"/>
</dbReference>
<dbReference type="GO" id="GO:0004818">
    <property type="term" value="F:glutamate-tRNA ligase activity"/>
    <property type="evidence" value="ECO:0007669"/>
    <property type="project" value="UniProtKB-UniRule"/>
</dbReference>
<dbReference type="PROSITE" id="PS00178">
    <property type="entry name" value="AA_TRNA_LIGASE_I"/>
    <property type="match status" value="1"/>
</dbReference>
<dbReference type="InterPro" id="IPR004526">
    <property type="entry name" value="Glu-tRNA-synth_arc/euk"/>
</dbReference>
<dbReference type="PANTHER" id="PTHR43097:SF5">
    <property type="entry name" value="GLUTAMATE--TRNA LIGASE"/>
    <property type="match status" value="1"/>
</dbReference>
<dbReference type="EC" id="6.1.1.17" evidence="10"/>
<feature type="domain" description="Glutamyl/glutaminyl-tRNA synthetase class Ib catalytic" evidence="11">
    <location>
        <begin position="105"/>
        <end position="406"/>
    </location>
</feature>
<evidence type="ECO:0000259" key="12">
    <source>
        <dbReference type="Pfam" id="PF03950"/>
    </source>
</evidence>
<evidence type="ECO:0000256" key="2">
    <source>
        <dbReference type="ARBA" id="ARBA00008927"/>
    </source>
</evidence>
<dbReference type="NCBIfam" id="TIGR00463">
    <property type="entry name" value="gltX_arch"/>
    <property type="match status" value="1"/>
</dbReference>
<keyword evidence="3 10" id="KW-0963">Cytoplasm</keyword>
<evidence type="ECO:0000256" key="4">
    <source>
        <dbReference type="ARBA" id="ARBA00022598"/>
    </source>
</evidence>
<feature type="short sequence motif" description="'HIGH' region" evidence="10">
    <location>
        <begin position="111"/>
        <end position="121"/>
    </location>
</feature>
<evidence type="ECO:0000256" key="9">
    <source>
        <dbReference type="ARBA" id="ARBA00048351"/>
    </source>
</evidence>
<dbReference type="Pfam" id="PF20974">
    <property type="entry name" value="tRNA-synt_1c_C2"/>
    <property type="match status" value="1"/>
</dbReference>
<evidence type="ECO:0000256" key="8">
    <source>
        <dbReference type="ARBA" id="ARBA00023146"/>
    </source>
</evidence>
<evidence type="ECO:0000259" key="13">
    <source>
        <dbReference type="Pfam" id="PF20974"/>
    </source>
</evidence>
<comment type="subcellular location">
    <subcellularLocation>
        <location evidence="1 10">Cytoplasm</location>
    </subcellularLocation>
</comment>
<feature type="domain" description="tRNA synthetases class I (E and Q) anti-codon binding" evidence="13">
    <location>
        <begin position="514"/>
        <end position="576"/>
    </location>
</feature>